<dbReference type="InterPro" id="IPR051566">
    <property type="entry name" value="CNKSR"/>
</dbReference>
<dbReference type="Pfam" id="PF10534">
    <property type="entry name" value="CRIC_ras_sig"/>
    <property type="match status" value="1"/>
</dbReference>
<dbReference type="CDD" id="cd09511">
    <property type="entry name" value="SAM_CNK1_2_3-suppressor"/>
    <property type="match status" value="1"/>
</dbReference>
<dbReference type="Pfam" id="PF06663">
    <property type="entry name" value="CNK2_3_dom"/>
    <property type="match status" value="1"/>
</dbReference>
<evidence type="ECO:0000313" key="7">
    <source>
        <dbReference type="EMBL" id="KAB0342255.1"/>
    </source>
</evidence>
<dbReference type="Pfam" id="PF00169">
    <property type="entry name" value="PH"/>
    <property type="match status" value="1"/>
</dbReference>
<feature type="domain" description="CRIC" evidence="6">
    <location>
        <begin position="94"/>
        <end position="188"/>
    </location>
</feature>
<feature type="compositionally biased region" description="Acidic residues" evidence="2">
    <location>
        <begin position="763"/>
        <end position="778"/>
    </location>
</feature>
<dbReference type="SUPFAM" id="SSF50729">
    <property type="entry name" value="PH domain-like"/>
    <property type="match status" value="1"/>
</dbReference>
<dbReference type="AlphaFoldDB" id="A0A5N3UZK2"/>
<evidence type="ECO:0000256" key="3">
    <source>
        <dbReference type="SAM" id="SignalP"/>
    </source>
</evidence>
<evidence type="ECO:0000256" key="2">
    <source>
        <dbReference type="SAM" id="MobiDB-lite"/>
    </source>
</evidence>
<keyword evidence="8" id="KW-1185">Reference proteome</keyword>
<dbReference type="GO" id="GO:0009966">
    <property type="term" value="P:regulation of signal transduction"/>
    <property type="evidence" value="ECO:0007669"/>
    <property type="project" value="InterPro"/>
</dbReference>
<name>A0A5N3UZK2_MUNMU</name>
<dbReference type="EMBL" id="VCEA01000003">
    <property type="protein sequence ID" value="KAB0342255.1"/>
    <property type="molecule type" value="Genomic_DNA"/>
</dbReference>
<dbReference type="InterPro" id="IPR001849">
    <property type="entry name" value="PH_domain"/>
</dbReference>
<keyword evidence="1" id="KW-0597">Phosphoprotein</keyword>
<evidence type="ECO:0008006" key="9">
    <source>
        <dbReference type="Google" id="ProtNLM"/>
    </source>
</evidence>
<evidence type="ECO:0000259" key="5">
    <source>
        <dbReference type="PROSITE" id="PS50105"/>
    </source>
</evidence>
<dbReference type="InterPro" id="IPR017874">
    <property type="entry name" value="CRIC_domain"/>
</dbReference>
<dbReference type="InterPro" id="IPR049628">
    <property type="entry name" value="CNK1-3_SAM"/>
</dbReference>
<dbReference type="Pfam" id="PF00536">
    <property type="entry name" value="SAM_1"/>
    <property type="match status" value="1"/>
</dbReference>
<dbReference type="SMART" id="SM00233">
    <property type="entry name" value="PH"/>
    <property type="match status" value="1"/>
</dbReference>
<dbReference type="PROSITE" id="PS51290">
    <property type="entry name" value="CRIC"/>
    <property type="match status" value="1"/>
</dbReference>
<feature type="region of interest" description="Disordered" evidence="2">
    <location>
        <begin position="387"/>
        <end position="413"/>
    </location>
</feature>
<dbReference type="SMART" id="SM00454">
    <property type="entry name" value="SAM"/>
    <property type="match status" value="1"/>
</dbReference>
<dbReference type="InterPro" id="IPR010599">
    <property type="entry name" value="CNK2/3_dom"/>
</dbReference>
<comment type="caution">
    <text evidence="7">The sequence shown here is derived from an EMBL/GenBank/DDBJ whole genome shotgun (WGS) entry which is preliminary data.</text>
</comment>
<feature type="region of interest" description="Disordered" evidence="2">
    <location>
        <begin position="257"/>
        <end position="282"/>
    </location>
</feature>
<organism evidence="7 8">
    <name type="scientific">Muntiacus muntjak</name>
    <name type="common">Barking deer</name>
    <name type="synonym">Indian muntjac</name>
    <dbReference type="NCBI Taxonomy" id="9888"/>
    <lineage>
        <taxon>Eukaryota</taxon>
        <taxon>Metazoa</taxon>
        <taxon>Chordata</taxon>
        <taxon>Craniata</taxon>
        <taxon>Vertebrata</taxon>
        <taxon>Euteleostomi</taxon>
        <taxon>Mammalia</taxon>
        <taxon>Eutheria</taxon>
        <taxon>Laurasiatheria</taxon>
        <taxon>Artiodactyla</taxon>
        <taxon>Ruminantia</taxon>
        <taxon>Pecora</taxon>
        <taxon>Cervidae</taxon>
        <taxon>Muntiacinae</taxon>
        <taxon>Muntiacus</taxon>
    </lineage>
</organism>
<feature type="compositionally biased region" description="Low complexity" evidence="2">
    <location>
        <begin position="618"/>
        <end position="628"/>
    </location>
</feature>
<dbReference type="Gene3D" id="2.30.29.30">
    <property type="entry name" value="Pleckstrin-homology domain (PH domain)/Phosphotyrosine-binding domain (PTB)"/>
    <property type="match status" value="1"/>
</dbReference>
<evidence type="ECO:0000259" key="4">
    <source>
        <dbReference type="PROSITE" id="PS50003"/>
    </source>
</evidence>
<protein>
    <recommendedName>
        <fullName evidence="9">Connector enhancer of kinase suppressor of ras 2</fullName>
    </recommendedName>
</protein>
<dbReference type="Proteomes" id="UP000326458">
    <property type="component" value="Unassembled WGS sequence"/>
</dbReference>
<feature type="signal peptide" evidence="3">
    <location>
        <begin position="1"/>
        <end position="30"/>
    </location>
</feature>
<dbReference type="InterPro" id="IPR001660">
    <property type="entry name" value="SAM"/>
</dbReference>
<dbReference type="PANTHER" id="PTHR12844:SF21">
    <property type="entry name" value="CONNECTOR ENHANCER OF KINASE SUPPRESSOR OF RAS 2"/>
    <property type="match status" value="1"/>
</dbReference>
<evidence type="ECO:0000259" key="6">
    <source>
        <dbReference type="PROSITE" id="PS51290"/>
    </source>
</evidence>
<feature type="compositionally biased region" description="Low complexity" evidence="2">
    <location>
        <begin position="257"/>
        <end position="273"/>
    </location>
</feature>
<dbReference type="PROSITE" id="PS50003">
    <property type="entry name" value="PH_DOMAIN"/>
    <property type="match status" value="1"/>
</dbReference>
<dbReference type="PANTHER" id="PTHR12844">
    <property type="entry name" value="CONNECTOR ENCHANCER OF KINASE SUPPRESSOR OF RAS"/>
    <property type="match status" value="1"/>
</dbReference>
<feature type="region of interest" description="Disordered" evidence="2">
    <location>
        <begin position="570"/>
        <end position="654"/>
    </location>
</feature>
<evidence type="ECO:0000313" key="8">
    <source>
        <dbReference type="Proteomes" id="UP000326458"/>
    </source>
</evidence>
<dbReference type="SUPFAM" id="SSF47769">
    <property type="entry name" value="SAM/Pointed domain"/>
    <property type="match status" value="1"/>
</dbReference>
<feature type="compositionally biased region" description="Acidic residues" evidence="2">
    <location>
        <begin position="571"/>
        <end position="581"/>
    </location>
</feature>
<feature type="domain" description="SAM" evidence="5">
    <location>
        <begin position="19"/>
        <end position="86"/>
    </location>
</feature>
<keyword evidence="3" id="KW-0732">Signal</keyword>
<feature type="chain" id="PRO_5024415844" description="Connector enhancer of kinase suppressor of ras 2" evidence="3">
    <location>
        <begin position="31"/>
        <end position="851"/>
    </location>
</feature>
<gene>
    <name evidence="7" type="ORF">FD754_019181</name>
</gene>
<dbReference type="Gene3D" id="1.10.150.50">
    <property type="entry name" value="Transcription Factor, Ets-1"/>
    <property type="match status" value="1"/>
</dbReference>
<dbReference type="GO" id="GO:0016020">
    <property type="term" value="C:membrane"/>
    <property type="evidence" value="ECO:0007669"/>
    <property type="project" value="InterPro"/>
</dbReference>
<feature type="domain" description="PH" evidence="4">
    <location>
        <begin position="458"/>
        <end position="557"/>
    </location>
</feature>
<dbReference type="InterPro" id="IPR011993">
    <property type="entry name" value="PH-like_dom_sf"/>
</dbReference>
<proteinExistence type="predicted"/>
<dbReference type="PROSITE" id="PS50105">
    <property type="entry name" value="SAM_DOMAIN"/>
    <property type="match status" value="1"/>
</dbReference>
<sequence length="851" mass="96759">MLALLLLKFCLVPLFCLFFVFHSGLQYVSSAGLDDCLQQYIKNFEREKISGDQLLRITHQELEDLGVSRIGHQELILEAVDLLCALNYGLETENLKTLSHKLNASAKNLQNFITGRRRSGHYDGRTSRKLPNDFLTSVVDLIGAAKSLLAWLDRSPFAAVTDYSVTRNNVIQLCLELTTIVQQGMYIKSTYDGLHVITGTTENVGWQLKNLVNALREDPSGVILTLKKRPQSMLTSAPALLKNMRWKPLALQPLIPRSPTSSVATPSSTISTPTKRDSSALQDLYIPPPPAEPYIPRDEKGNLPCEDLRGHMVGKPVHKGSESPNSFLDQEYRKRFNIVEEDTVLYCYEYEKGRSSSQGRRESTPTYENSLLRYMSNEKIAQEEYMFQRNSKKDTGKKSKKKGDKSSSPTHYSLLPSLQMDALRQDIMGTPVPEATLYHVSPIAGKSKRRISCKDLGRGDCEGWLWKKKDAKSYFSQKWKKYWFVLKDASLYWYINEEDEKAEGFISLPEFKIDRASECRKKYAFKACHPKIKSFYFAAEHLDDMNRWLNRINMLTAGYAERERIKQEQDYWSESDKEEADTPSTPKQDSPPPPYDTYPRPPSMSCASPYVEAKHSRLSSTETSQSQSSHEEFRQEVPGSSVLSPIRKTASQRRSWQDLIETPLTSSGLHYLQTLPLEDSVFSDSAAISPEHRRQSTLPTQKCHLQDHYGPYPLAESERLQVLNGNGGKPRSFTLPRDSGFNHCCLNAPVSACDPQDDVQPTEVEEEEEEEEEEEGEAAGENIGDKIRYPLVSYLQNLNNLGGKKMSSEAYISGHSQLEGIIYFLQLLICLLSKYTKNIHTHTYTYTYIHM</sequence>
<dbReference type="GO" id="GO:0005737">
    <property type="term" value="C:cytoplasm"/>
    <property type="evidence" value="ECO:0007669"/>
    <property type="project" value="InterPro"/>
</dbReference>
<dbReference type="FunFam" id="2.30.29.30:FF:000092">
    <property type="entry name" value="Connector enhancer of kinase suppressor of Ras 2"/>
    <property type="match status" value="1"/>
</dbReference>
<dbReference type="InterPro" id="IPR013761">
    <property type="entry name" value="SAM/pointed_sf"/>
</dbReference>
<accession>A0A5N3UZK2</accession>
<feature type="compositionally biased region" description="Pro residues" evidence="2">
    <location>
        <begin position="589"/>
        <end position="602"/>
    </location>
</feature>
<evidence type="ECO:0000256" key="1">
    <source>
        <dbReference type="ARBA" id="ARBA00022553"/>
    </source>
</evidence>
<reference evidence="7 8" key="1">
    <citation type="submission" date="2019-06" db="EMBL/GenBank/DDBJ databases">
        <title>Discovery of a novel chromosome fission-fusion reversal in muntjac.</title>
        <authorList>
            <person name="Mudd A.B."/>
            <person name="Bredeson J.V."/>
            <person name="Baum R."/>
            <person name="Hockemeyer D."/>
            <person name="Rokhsar D.S."/>
        </authorList>
    </citation>
    <scope>NUCLEOTIDE SEQUENCE [LARGE SCALE GENOMIC DNA]</scope>
    <source>
        <strain evidence="7">UTSW_UCB_Mm</strain>
        <tissue evidence="7">Fibroblast cell line</tissue>
    </source>
</reference>
<dbReference type="CDD" id="cd01260">
    <property type="entry name" value="PH_CNK_mammalian-like"/>
    <property type="match status" value="1"/>
</dbReference>
<feature type="region of interest" description="Disordered" evidence="2">
    <location>
        <begin position="754"/>
        <end position="781"/>
    </location>
</feature>